<feature type="domain" description="J" evidence="1">
    <location>
        <begin position="99"/>
        <end position="165"/>
    </location>
</feature>
<organism evidence="2 3">
    <name type="scientific">Arabidopsis thaliana</name>
    <name type="common">Mouse-ear cress</name>
    <dbReference type="NCBI Taxonomy" id="3702"/>
    <lineage>
        <taxon>Eukaryota</taxon>
        <taxon>Viridiplantae</taxon>
        <taxon>Streptophyta</taxon>
        <taxon>Embryophyta</taxon>
        <taxon>Tracheophyta</taxon>
        <taxon>Spermatophyta</taxon>
        <taxon>Magnoliopsida</taxon>
        <taxon>eudicotyledons</taxon>
        <taxon>Gunneridae</taxon>
        <taxon>Pentapetalae</taxon>
        <taxon>rosids</taxon>
        <taxon>malvids</taxon>
        <taxon>Brassicales</taxon>
        <taxon>Brassicaceae</taxon>
        <taxon>Camelineae</taxon>
        <taxon>Arabidopsis</taxon>
    </lineage>
</organism>
<gene>
    <name evidence="2" type="ORF">AT9943_LOCUS5274</name>
</gene>
<dbReference type="PRINTS" id="PR00625">
    <property type="entry name" value="JDOMAIN"/>
</dbReference>
<dbReference type="Proteomes" id="UP000516314">
    <property type="component" value="Chromosome 1"/>
</dbReference>
<dbReference type="Gene3D" id="1.10.287.110">
    <property type="entry name" value="DnaJ domain"/>
    <property type="match status" value="1"/>
</dbReference>
<evidence type="ECO:0000313" key="3">
    <source>
        <dbReference type="Proteomes" id="UP000516314"/>
    </source>
</evidence>
<evidence type="ECO:0000313" key="2">
    <source>
        <dbReference type="EMBL" id="CAD5316974.1"/>
    </source>
</evidence>
<dbReference type="PROSITE" id="PS50076">
    <property type="entry name" value="DNAJ_2"/>
    <property type="match status" value="1"/>
</dbReference>
<dbReference type="CDD" id="cd06257">
    <property type="entry name" value="DnaJ"/>
    <property type="match status" value="1"/>
</dbReference>
<dbReference type="AlphaFoldDB" id="A0A7G2E591"/>
<reference evidence="2 3" key="1">
    <citation type="submission" date="2020-09" db="EMBL/GenBank/DDBJ databases">
        <authorList>
            <person name="Ashkenazy H."/>
        </authorList>
    </citation>
    <scope>NUCLEOTIDE SEQUENCE [LARGE SCALE GENOMIC DNA]</scope>
    <source>
        <strain evidence="3">cv. Cdm-0</strain>
    </source>
</reference>
<dbReference type="InterPro" id="IPR050817">
    <property type="entry name" value="DjlA_DnaK_co-chaperone"/>
</dbReference>
<dbReference type="PANTHER" id="PTHR24074">
    <property type="entry name" value="CO-CHAPERONE PROTEIN DJLA"/>
    <property type="match status" value="1"/>
</dbReference>
<dbReference type="Pfam" id="PF00226">
    <property type="entry name" value="DnaJ"/>
    <property type="match status" value="1"/>
</dbReference>
<dbReference type="EMBL" id="LR881466">
    <property type="protein sequence ID" value="CAD5316974.1"/>
    <property type="molecule type" value="Genomic_DNA"/>
</dbReference>
<name>A0A7G2E591_ARATH</name>
<dbReference type="SUPFAM" id="SSF46565">
    <property type="entry name" value="Chaperone J-domain"/>
    <property type="match status" value="1"/>
</dbReference>
<dbReference type="SMART" id="SM00271">
    <property type="entry name" value="DnaJ"/>
    <property type="match status" value="1"/>
</dbReference>
<proteinExistence type="predicted"/>
<dbReference type="InterPro" id="IPR001623">
    <property type="entry name" value="DnaJ_domain"/>
</dbReference>
<sequence length="186" mass="21268">MQIEPPSTIINRENGTDANDNVVAVNNIESDCKIDETVPPKTDEEILEDEDDIRSLLDKLPIPSMFYLAPTNHPGSTIQTDSRRLIRFPTRCCLSPDLSHYTVLGLTPLASQTEVKRAFKRLALKYHPDVHKGQDKDFKEIKSAYECLMQKFEKEEEEMEITEMGEIDEWEEWMGFEGGIPSGISY</sequence>
<dbReference type="InterPro" id="IPR036869">
    <property type="entry name" value="J_dom_sf"/>
</dbReference>
<evidence type="ECO:0000259" key="1">
    <source>
        <dbReference type="PROSITE" id="PS50076"/>
    </source>
</evidence>
<protein>
    <submittedName>
        <fullName evidence="2">(thale cress) hypothetical protein</fullName>
    </submittedName>
</protein>
<accession>A0A7G2E591</accession>